<dbReference type="NCBIfam" id="NF006134">
    <property type="entry name" value="PRK08279.1"/>
    <property type="match status" value="1"/>
</dbReference>
<dbReference type="RefSeq" id="WP_116612271.1">
    <property type="nucleotide sequence ID" value="NZ_QEOB01000011.1"/>
</dbReference>
<protein>
    <submittedName>
        <fullName evidence="7">Fatty-acyl-CoA synthase</fullName>
    </submittedName>
</protein>
<feature type="domain" description="AMP-dependent synthetase/ligase" evidence="6">
    <location>
        <begin position="53"/>
        <end position="384"/>
    </location>
</feature>
<dbReference type="Proteomes" id="UP000245712">
    <property type="component" value="Unassembled WGS sequence"/>
</dbReference>
<evidence type="ECO:0000313" key="7">
    <source>
        <dbReference type="EMBL" id="PVX81217.1"/>
    </source>
</evidence>
<comment type="similarity">
    <text evidence="1">Belongs to the ATP-dependent AMP-binding enzyme family.</text>
</comment>
<dbReference type="PANTHER" id="PTHR43107:SF15">
    <property type="entry name" value="FATTY ACID TRANSPORT PROTEIN 3, ISOFORM A"/>
    <property type="match status" value="1"/>
</dbReference>
<dbReference type="InterPro" id="IPR045851">
    <property type="entry name" value="AMP-bd_C_sf"/>
</dbReference>
<dbReference type="InterPro" id="IPR000873">
    <property type="entry name" value="AMP-dep_synth/lig_dom"/>
</dbReference>
<accession>A0ABX5KPB3</accession>
<name>A0ABX5KPB3_9BURK</name>
<keyword evidence="8" id="KW-1185">Reference proteome</keyword>
<keyword evidence="4" id="KW-0067">ATP-binding</keyword>
<dbReference type="Pfam" id="PF00501">
    <property type="entry name" value="AMP-binding"/>
    <property type="match status" value="1"/>
</dbReference>
<dbReference type="PROSITE" id="PS00455">
    <property type="entry name" value="AMP_BINDING"/>
    <property type="match status" value="1"/>
</dbReference>
<evidence type="ECO:0000256" key="3">
    <source>
        <dbReference type="ARBA" id="ARBA00022741"/>
    </source>
</evidence>
<evidence type="ECO:0000256" key="5">
    <source>
        <dbReference type="SAM" id="MobiDB-lite"/>
    </source>
</evidence>
<feature type="region of interest" description="Disordered" evidence="5">
    <location>
        <begin position="1"/>
        <end position="37"/>
    </location>
</feature>
<evidence type="ECO:0000256" key="2">
    <source>
        <dbReference type="ARBA" id="ARBA00022598"/>
    </source>
</evidence>
<dbReference type="SUPFAM" id="SSF56801">
    <property type="entry name" value="Acetyl-CoA synthetase-like"/>
    <property type="match status" value="1"/>
</dbReference>
<dbReference type="EMBL" id="QEOB01000011">
    <property type="protein sequence ID" value="PVX81217.1"/>
    <property type="molecule type" value="Genomic_DNA"/>
</dbReference>
<sequence length="615" mass="67870">MSSSVTGSAPRDARDARGPWPTREETQAKLNRRNAAAARHRASQTYCTAERIEESAERHAGRACLIYGEERYTYAQANALINRVAHALHEEGVKRGDVVALAVENRPEFFFLWLGLSKLGATVAFLNTNVSGAPLAHALESTGARHVLIGEECLASFASIEPVAGSVWWVVPDPGMVAVAPAADVRAKRLDVHAPGLAEHNPPASWREGTVGETPAVYIFTSGTTGLPKAAVLSHARWLITGDVMQVTMDVTPDDVFYCFLPLYHGAASLSAGATAWAAGASIVLRRKFSKREFWQDVRRHRVTICQYVGEICRYLLTEPPRENDRDHTLRTLVGAGLSLEVWDAFVKRYGELDIYEGWGSTEANTNTINLDNRIGSCGRVPFWEMTNLRVARYDVENDAHVRGPDGFLVQCAPGEVGEAIGMIIDMPDVMGGRFEGYTSREATERKILRNVFAQGDSWWSSGDLLRFDEEGYCYFVDRIGDTYRWKSENVSTMEVADSLGDYPGLETIAVYGVQVPGFEGRAGMAAIVMQPGRAFDAEAFYRLTCERVPRYAAPLFIRIASVPDLTTTFKLRKVDLQREGYDAGQIADPLYVRDEKAARYVPLTPEAVARALGT</sequence>
<dbReference type="PANTHER" id="PTHR43107">
    <property type="entry name" value="LONG-CHAIN FATTY ACID TRANSPORT PROTEIN"/>
    <property type="match status" value="1"/>
</dbReference>
<comment type="caution">
    <text evidence="7">The sequence shown here is derived from an EMBL/GenBank/DDBJ whole genome shotgun (WGS) entry which is preliminary data.</text>
</comment>
<evidence type="ECO:0000256" key="1">
    <source>
        <dbReference type="ARBA" id="ARBA00006432"/>
    </source>
</evidence>
<dbReference type="InterPro" id="IPR020845">
    <property type="entry name" value="AMP-binding_CS"/>
</dbReference>
<keyword evidence="2" id="KW-0436">Ligase</keyword>
<feature type="compositionally biased region" description="Basic and acidic residues" evidence="5">
    <location>
        <begin position="11"/>
        <end position="27"/>
    </location>
</feature>
<evidence type="ECO:0000256" key="4">
    <source>
        <dbReference type="ARBA" id="ARBA00022840"/>
    </source>
</evidence>
<dbReference type="InterPro" id="IPR042099">
    <property type="entry name" value="ANL_N_sf"/>
</dbReference>
<evidence type="ECO:0000313" key="8">
    <source>
        <dbReference type="Proteomes" id="UP000245712"/>
    </source>
</evidence>
<proteinExistence type="inferred from homology"/>
<keyword evidence="3" id="KW-0547">Nucleotide-binding</keyword>
<dbReference type="Gene3D" id="3.30.300.30">
    <property type="match status" value="1"/>
</dbReference>
<organism evidence="7 8">
    <name type="scientific">Paraburkholderia unamae</name>
    <dbReference type="NCBI Taxonomy" id="219649"/>
    <lineage>
        <taxon>Bacteria</taxon>
        <taxon>Pseudomonadati</taxon>
        <taxon>Pseudomonadota</taxon>
        <taxon>Betaproteobacteria</taxon>
        <taxon>Burkholderiales</taxon>
        <taxon>Burkholderiaceae</taxon>
        <taxon>Paraburkholderia</taxon>
    </lineage>
</organism>
<evidence type="ECO:0000259" key="6">
    <source>
        <dbReference type="Pfam" id="PF00501"/>
    </source>
</evidence>
<dbReference type="Gene3D" id="3.40.50.12780">
    <property type="entry name" value="N-terminal domain of ligase-like"/>
    <property type="match status" value="1"/>
</dbReference>
<gene>
    <name evidence="7" type="ORF">C7402_111119</name>
</gene>
<reference evidence="7 8" key="1">
    <citation type="submission" date="2018-05" db="EMBL/GenBank/DDBJ databases">
        <title>Genomic Encyclopedia of Type Strains, Phase IV (KMG-V): Genome sequencing to study the core and pangenomes of soil and plant-associated prokaryotes.</title>
        <authorList>
            <person name="Whitman W."/>
        </authorList>
    </citation>
    <scope>NUCLEOTIDE SEQUENCE [LARGE SCALE GENOMIC DNA]</scope>
    <source>
        <strain evidence="7 8">SCZa-39</strain>
    </source>
</reference>